<dbReference type="OrthoDB" id="9781180at2"/>
<proteinExistence type="predicted"/>
<dbReference type="GO" id="GO:0016301">
    <property type="term" value="F:kinase activity"/>
    <property type="evidence" value="ECO:0007669"/>
    <property type="project" value="UniProtKB-KW"/>
</dbReference>
<reference evidence="1 3" key="1">
    <citation type="submission" date="2015-09" db="EMBL/GenBank/DDBJ databases">
        <authorList>
            <consortium name="Pathogen Informatics"/>
        </authorList>
    </citation>
    <scope>NUCLEOTIDE SEQUENCE [LARGE SCALE GENOMIC DNA]</scope>
    <source>
        <strain evidence="1 3">2789STDY5608891</strain>
    </source>
</reference>
<name>A0A173SYA5_EUBRA</name>
<dbReference type="Gene3D" id="3.40.50.300">
    <property type="entry name" value="P-loop containing nucleotide triphosphate hydrolases"/>
    <property type="match status" value="1"/>
</dbReference>
<accession>A0A173SYA5</accession>
<dbReference type="Proteomes" id="UP000431304">
    <property type="component" value="Unassembled WGS sequence"/>
</dbReference>
<gene>
    <name evidence="1" type="ORF">ERS852448_01199</name>
    <name evidence="2" type="ORF">GKE72_05320</name>
</gene>
<dbReference type="RefSeq" id="WP_021738031.1">
    <property type="nucleotide sequence ID" value="NZ_CABKSU010000021.1"/>
</dbReference>
<sequence length="300" mass="34313">MKPEGSKVNYQELAERFYTLDTEVYEASGSELGKVFPGPKHISVKQILKDFEREDTEKLKDELILIGNMIKIIEENGGRYEELFIRYEHLCNDMMAVMEDDGFRDQISKDFTKDRHGLMYKTEKDHVVICIARETGAGGHEIGSRLAGRLGFSFYDDSVLDLMIDELDEKMPGIGGKDLHFIKQSHVIKEIAKAGDSVIVGRSCGHVLMTGGIPRLSVFIGAPYENRVRRKMLLNNQDRREAEEFIRKTDKRRKTSYDYYTGKKWGNPADFDICINSACYGIDGTVDLLERLVQYSLDKK</sequence>
<dbReference type="EMBL" id="WKRA01000006">
    <property type="protein sequence ID" value="MSD15497.1"/>
    <property type="molecule type" value="Genomic_DNA"/>
</dbReference>
<evidence type="ECO:0000313" key="4">
    <source>
        <dbReference type="Proteomes" id="UP000431304"/>
    </source>
</evidence>
<dbReference type="Proteomes" id="UP000095492">
    <property type="component" value="Unassembled WGS sequence"/>
</dbReference>
<dbReference type="Pfam" id="PF13189">
    <property type="entry name" value="Cytidylate_kin2"/>
    <property type="match status" value="2"/>
</dbReference>
<keyword evidence="1" id="KW-0418">Kinase</keyword>
<dbReference type="AlphaFoldDB" id="A0A173SYA5"/>
<dbReference type="EMBL" id="CYYA01000006">
    <property type="protein sequence ID" value="CUM94739.1"/>
    <property type="molecule type" value="Genomic_DNA"/>
</dbReference>
<dbReference type="InterPro" id="IPR027417">
    <property type="entry name" value="P-loop_NTPase"/>
</dbReference>
<evidence type="ECO:0000313" key="3">
    <source>
        <dbReference type="Proteomes" id="UP000095492"/>
    </source>
</evidence>
<keyword evidence="1" id="KW-0808">Transferase</keyword>
<reference evidence="2 4" key="2">
    <citation type="journal article" date="2019" name="Nat. Med.">
        <title>A library of human gut bacterial isolates paired with longitudinal multiomics data enables mechanistic microbiome research.</title>
        <authorList>
            <person name="Poyet M."/>
            <person name="Groussin M."/>
            <person name="Gibbons S.M."/>
            <person name="Avila-Pacheco J."/>
            <person name="Jiang X."/>
            <person name="Kearney S.M."/>
            <person name="Perrotta A.R."/>
            <person name="Berdy B."/>
            <person name="Zhao S."/>
            <person name="Lieberman T.D."/>
            <person name="Swanson P.K."/>
            <person name="Smith M."/>
            <person name="Roesemann S."/>
            <person name="Alexander J.E."/>
            <person name="Rich S.A."/>
            <person name="Livny J."/>
            <person name="Vlamakis H."/>
            <person name="Clish C."/>
            <person name="Bullock K."/>
            <person name="Deik A."/>
            <person name="Scott J."/>
            <person name="Pierce K.A."/>
            <person name="Xavier R.J."/>
            <person name="Alm E.J."/>
        </authorList>
    </citation>
    <scope>NUCLEOTIDE SEQUENCE [LARGE SCALE GENOMIC DNA]</scope>
    <source>
        <strain evidence="2 4">BIOML-A3</strain>
    </source>
</reference>
<dbReference type="STRING" id="39490.ERS852448_01199"/>
<protein>
    <submittedName>
        <fullName evidence="1">Cytidylate kinase</fullName>
    </submittedName>
</protein>
<evidence type="ECO:0000313" key="1">
    <source>
        <dbReference type="EMBL" id="CUM94739.1"/>
    </source>
</evidence>
<evidence type="ECO:0000313" key="2">
    <source>
        <dbReference type="EMBL" id="MSD15497.1"/>
    </source>
</evidence>
<dbReference type="GeneID" id="42788108"/>
<organism evidence="1 3">
    <name type="scientific">Eubacterium ramulus</name>
    <dbReference type="NCBI Taxonomy" id="39490"/>
    <lineage>
        <taxon>Bacteria</taxon>
        <taxon>Bacillati</taxon>
        <taxon>Bacillota</taxon>
        <taxon>Clostridia</taxon>
        <taxon>Eubacteriales</taxon>
        <taxon>Eubacteriaceae</taxon>
        <taxon>Eubacterium</taxon>
    </lineage>
</organism>